<dbReference type="SUPFAM" id="SSF55957">
    <property type="entry name" value="Phosphoglucomutase, C-terminal domain"/>
    <property type="match status" value="1"/>
</dbReference>
<dbReference type="OrthoDB" id="9806956at2"/>
<dbReference type="EMBL" id="LRRD01000011">
    <property type="protein sequence ID" value="KXW58682.1"/>
    <property type="molecule type" value="Genomic_DNA"/>
</dbReference>
<evidence type="ECO:0000256" key="3">
    <source>
        <dbReference type="ARBA" id="ARBA00022553"/>
    </source>
</evidence>
<dbReference type="AlphaFoldDB" id="A0A149VZP3"/>
<comment type="caution">
    <text evidence="13">The sequence shown here is derived from an EMBL/GenBank/DDBJ whole genome shotgun (WGS) entry which is preliminary data.</text>
</comment>
<dbReference type="InterPro" id="IPR005852">
    <property type="entry name" value="PGM_a-D-Glc-sp"/>
</dbReference>
<evidence type="ECO:0000256" key="8">
    <source>
        <dbReference type="RuleBase" id="RU004326"/>
    </source>
</evidence>
<name>A0A149VZP3_9PROT</name>
<dbReference type="PATRIC" id="fig|1789004.3.peg.718"/>
<dbReference type="RefSeq" id="WP_031596823.1">
    <property type="nucleotide sequence ID" value="NZ_JPOQ01000031.1"/>
</dbReference>
<evidence type="ECO:0000259" key="11">
    <source>
        <dbReference type="Pfam" id="PF02879"/>
    </source>
</evidence>
<feature type="domain" description="Alpha-D-phosphohexomutase alpha/beta/alpha" evidence="11">
    <location>
        <begin position="213"/>
        <end position="320"/>
    </location>
</feature>
<evidence type="ECO:0000313" key="13">
    <source>
        <dbReference type="EMBL" id="KXW58682.1"/>
    </source>
</evidence>
<sequence>MSTLVSPLAGKPAPLSLLVDVPKLLAAYAELRPDPTVPAQRVAFGTSGHRGSSFDHSFNEYHVLAISQAICEYRKSKGIDGPLYLGIDTHALSRPAFETALEVLAANGVQTMISMGSEFTPTPAISHAILVHNRGRSTGLADGIVITPSHNPPKDGGFKYNPPNGGPADKDVTGWIEDRANALLENNLQGVQRISHAQALRSATTHRHDFIGNYVKDLGHVIDMEAIRGANIALGVDPLGGAGVHYWQAIAERYGLNLTVVNDGVDPTFRFMTVDWDGQIRMDPSSSYAMQSLIGLKDRFDVAFACDTDHDRHGIVTRSGGLMAPNHYLAVAISYLFQHRPQWRKEAGIGKTLVSSQMIDRVAAKLGRKLYEVPVGFKWFVEGLLEGSLGFVGEESAGASFARLDGTTWTTDKDGLVPALLSAEITARMGRNPGEIYRDLTREFGDPVYDRVDAPATPAQKKVLAQLSPKQIQSADLAGEKILSILTQAPGNGAPIGGLKVIAESGWFAARPSGTENIYKIYAESFHGADHLHRILTEAQTIVDTALAVT</sequence>
<dbReference type="InterPro" id="IPR016055">
    <property type="entry name" value="A-D-PHexomutase_a/b/a-I/II/III"/>
</dbReference>
<dbReference type="InterPro" id="IPR005844">
    <property type="entry name" value="A-D-PHexomutase_a/b/a-I"/>
</dbReference>
<dbReference type="InterPro" id="IPR016066">
    <property type="entry name" value="A-D-PHexomutase_CS"/>
</dbReference>
<feature type="domain" description="Alpha-D-phosphohexomutase alpha/beta/alpha" evidence="12">
    <location>
        <begin position="325"/>
        <end position="443"/>
    </location>
</feature>
<dbReference type="NCBIfam" id="TIGR01132">
    <property type="entry name" value="pgm"/>
    <property type="match status" value="1"/>
</dbReference>
<dbReference type="InterPro" id="IPR005845">
    <property type="entry name" value="A-D-PHexomutase_a/b/a-II"/>
</dbReference>
<dbReference type="EC" id="5.4.2.2" evidence="7"/>
<dbReference type="Gene3D" id="3.30.310.50">
    <property type="entry name" value="Alpha-D-phosphohexomutase, C-terminal domain"/>
    <property type="match status" value="1"/>
</dbReference>
<reference evidence="13 14" key="1">
    <citation type="submission" date="2016-01" db="EMBL/GenBank/DDBJ databases">
        <title>Genome sequence of the acidophilic iron oxidising Ferrovum strain Z-31.</title>
        <authorList>
            <person name="Poehlein A."/>
            <person name="Ullrich S.R."/>
            <person name="Schloemann M."/>
            <person name="Muehling M."/>
            <person name="Daniel R."/>
        </authorList>
    </citation>
    <scope>NUCLEOTIDE SEQUENCE [LARGE SCALE GENOMIC DNA]</scope>
    <source>
        <strain evidence="13 14">Z-31</strain>
    </source>
</reference>
<feature type="domain" description="Alpha-D-phosphohexomutase alpha/beta/alpha" evidence="10">
    <location>
        <begin position="42"/>
        <end position="183"/>
    </location>
</feature>
<dbReference type="PANTHER" id="PTHR45745:SF1">
    <property type="entry name" value="PHOSPHOGLUCOMUTASE 2B-RELATED"/>
    <property type="match status" value="1"/>
</dbReference>
<dbReference type="GO" id="GO:0006166">
    <property type="term" value="P:purine ribonucleoside salvage"/>
    <property type="evidence" value="ECO:0007669"/>
    <property type="project" value="TreeGrafter"/>
</dbReference>
<evidence type="ECO:0000259" key="9">
    <source>
        <dbReference type="Pfam" id="PF00408"/>
    </source>
</evidence>
<keyword evidence="6 13" id="KW-0413">Isomerase</keyword>
<evidence type="ECO:0000256" key="6">
    <source>
        <dbReference type="ARBA" id="ARBA00023235"/>
    </source>
</evidence>
<keyword evidence="14" id="KW-1185">Reference proteome</keyword>
<evidence type="ECO:0000256" key="7">
    <source>
        <dbReference type="NCBIfam" id="TIGR01132"/>
    </source>
</evidence>
<dbReference type="PROSITE" id="PS00710">
    <property type="entry name" value="PGM_PMM"/>
    <property type="match status" value="1"/>
</dbReference>
<evidence type="ECO:0000313" key="14">
    <source>
        <dbReference type="Proteomes" id="UP000075653"/>
    </source>
</evidence>
<dbReference type="Pfam" id="PF02880">
    <property type="entry name" value="PGM_PMM_III"/>
    <property type="match status" value="1"/>
</dbReference>
<evidence type="ECO:0000259" key="10">
    <source>
        <dbReference type="Pfam" id="PF02878"/>
    </source>
</evidence>
<gene>
    <name evidence="13" type="primary">pgm</name>
    <name evidence="13" type="ORF">FEMY_07100</name>
</gene>
<proteinExistence type="inferred from homology"/>
<evidence type="ECO:0000256" key="2">
    <source>
        <dbReference type="ARBA" id="ARBA00010231"/>
    </source>
</evidence>
<dbReference type="GO" id="GO:0000287">
    <property type="term" value="F:magnesium ion binding"/>
    <property type="evidence" value="ECO:0007669"/>
    <property type="project" value="InterPro"/>
</dbReference>
<dbReference type="InterPro" id="IPR005846">
    <property type="entry name" value="A-D-PHexomutase_a/b/a-III"/>
</dbReference>
<dbReference type="Gene3D" id="3.40.120.10">
    <property type="entry name" value="Alpha-D-Glucose-1,6-Bisphosphate, subunit A, domain 3"/>
    <property type="match status" value="3"/>
</dbReference>
<dbReference type="InterPro" id="IPR005843">
    <property type="entry name" value="A-D-PHexomutase_C"/>
</dbReference>
<dbReference type="Pfam" id="PF00408">
    <property type="entry name" value="PGM_PMM_IV"/>
    <property type="match status" value="1"/>
</dbReference>
<comment type="similarity">
    <text evidence="2 8">Belongs to the phosphohexose mutase family.</text>
</comment>
<keyword evidence="4 8" id="KW-0479">Metal-binding</keyword>
<dbReference type="Pfam" id="PF02879">
    <property type="entry name" value="PGM_PMM_II"/>
    <property type="match status" value="1"/>
</dbReference>
<comment type="cofactor">
    <cofactor evidence="1">
        <name>Mg(2+)</name>
        <dbReference type="ChEBI" id="CHEBI:18420"/>
    </cofactor>
</comment>
<accession>A0A149VZP3</accession>
<dbReference type="GO" id="GO:0004614">
    <property type="term" value="F:phosphoglucomutase activity"/>
    <property type="evidence" value="ECO:0007669"/>
    <property type="project" value="UniProtKB-UniRule"/>
</dbReference>
<feature type="domain" description="Alpha-D-phosphohexomutase C-terminal" evidence="9">
    <location>
        <begin position="493"/>
        <end position="537"/>
    </location>
</feature>
<evidence type="ECO:0000256" key="1">
    <source>
        <dbReference type="ARBA" id="ARBA00001946"/>
    </source>
</evidence>
<dbReference type="STRING" id="1789004.FEMY_07100"/>
<keyword evidence="3" id="KW-0597">Phosphoprotein</keyword>
<keyword evidence="5 8" id="KW-0460">Magnesium</keyword>
<organism evidence="13 14">
    <name type="scientific">Ferrovum myxofaciens</name>
    <dbReference type="NCBI Taxonomy" id="416213"/>
    <lineage>
        <taxon>Bacteria</taxon>
        <taxon>Pseudomonadati</taxon>
        <taxon>Pseudomonadota</taxon>
        <taxon>Betaproteobacteria</taxon>
        <taxon>Ferrovales</taxon>
        <taxon>Ferrovaceae</taxon>
        <taxon>Ferrovum</taxon>
    </lineage>
</organism>
<dbReference type="SUPFAM" id="SSF53738">
    <property type="entry name" value="Phosphoglucomutase, first 3 domains"/>
    <property type="match status" value="2"/>
</dbReference>
<evidence type="ECO:0000256" key="4">
    <source>
        <dbReference type="ARBA" id="ARBA00022723"/>
    </source>
</evidence>
<protein>
    <recommendedName>
        <fullName evidence="7">Phosphoglucomutase</fullName>
        <ecNumber evidence="7">5.4.2.2</ecNumber>
    </recommendedName>
</protein>
<evidence type="ECO:0000259" key="12">
    <source>
        <dbReference type="Pfam" id="PF02880"/>
    </source>
</evidence>
<dbReference type="Proteomes" id="UP000075653">
    <property type="component" value="Unassembled WGS sequence"/>
</dbReference>
<dbReference type="GO" id="GO:0005975">
    <property type="term" value="P:carbohydrate metabolic process"/>
    <property type="evidence" value="ECO:0007669"/>
    <property type="project" value="UniProtKB-UniRule"/>
</dbReference>
<dbReference type="Pfam" id="PF02878">
    <property type="entry name" value="PGM_PMM_I"/>
    <property type="match status" value="1"/>
</dbReference>
<dbReference type="PANTHER" id="PTHR45745">
    <property type="entry name" value="PHOSPHOMANNOMUTASE 45A"/>
    <property type="match status" value="1"/>
</dbReference>
<dbReference type="InterPro" id="IPR036900">
    <property type="entry name" value="A-D-PHexomutase_C_sf"/>
</dbReference>
<evidence type="ECO:0000256" key="5">
    <source>
        <dbReference type="ARBA" id="ARBA00022842"/>
    </source>
</evidence>
<dbReference type="CDD" id="cd05801">
    <property type="entry name" value="PGM_like3"/>
    <property type="match status" value="1"/>
</dbReference>
<dbReference type="GO" id="GO:0008973">
    <property type="term" value="F:phosphopentomutase activity"/>
    <property type="evidence" value="ECO:0007669"/>
    <property type="project" value="TreeGrafter"/>
</dbReference>